<proteinExistence type="predicted"/>
<reference evidence="1" key="1">
    <citation type="journal article" date="2018" name="Virology">
        <title>A giant virus infecting green algae encodes key fermentation genes.</title>
        <authorList>
            <person name="Schvarcz C.R."/>
            <person name="Steward G.F."/>
        </authorList>
    </citation>
    <scope>NUCLEOTIDE SEQUENCE [LARGE SCALE GENOMIC DNA]</scope>
</reference>
<accession>A0A2P0VN78</accession>
<dbReference type="GO" id="GO:0008168">
    <property type="term" value="F:methyltransferase activity"/>
    <property type="evidence" value="ECO:0007669"/>
    <property type="project" value="UniProtKB-KW"/>
</dbReference>
<dbReference type="SUPFAM" id="SSF53335">
    <property type="entry name" value="S-adenosyl-L-methionine-dependent methyltransferases"/>
    <property type="match status" value="2"/>
</dbReference>
<organism evidence="1">
    <name type="scientific">Tetraselmis virus 1</name>
    <dbReference type="NCBI Taxonomy" id="2060617"/>
    <lineage>
        <taxon>Viruses</taxon>
        <taxon>Varidnaviria</taxon>
        <taxon>Bamfordvirae</taxon>
        <taxon>Nucleocytoviricota</taxon>
        <taxon>Megaviricetes</taxon>
        <taxon>Imitervirales</taxon>
        <taxon>Allomimiviridae</taxon>
        <taxon>Oceanusvirus</taxon>
        <taxon>Oceanusvirus kaneohense</taxon>
    </lineage>
</organism>
<keyword evidence="1" id="KW-0808">Transferase</keyword>
<dbReference type="InterPro" id="IPR029063">
    <property type="entry name" value="SAM-dependent_MTases_sf"/>
</dbReference>
<evidence type="ECO:0000313" key="1">
    <source>
        <dbReference type="EMBL" id="AUF82372.1"/>
    </source>
</evidence>
<dbReference type="Gene3D" id="3.40.50.150">
    <property type="entry name" value="Vaccinia Virus protein VP39"/>
    <property type="match status" value="1"/>
</dbReference>
<protein>
    <submittedName>
        <fullName evidence="1">Putative methyltransferase</fullName>
    </submittedName>
</protein>
<dbReference type="GO" id="GO:0032259">
    <property type="term" value="P:methylation"/>
    <property type="evidence" value="ECO:0007669"/>
    <property type="project" value="UniProtKB-KW"/>
</dbReference>
<keyword evidence="2" id="KW-1185">Reference proteome</keyword>
<sequence length="664" mass="77018">MKVLLFEDSCREAEINELGIPMLRTNNLSLLRPGDFLVMPCDLVDYGLQNKYNLRRVFSCTEDVKSEIIDILKNDILIVGKATNEIIPDYAKKLFGKICHVKCEYCNHKDPKYICTSHFAWMKNHNFLEHHNSACKVYYPVKWSKGNVTASESPNNHINYFRCDIAHKKIPELRQVQNGWLTTGMATLYHFLYDNIYPDSCFYMFRFSHWRNGSVTTPPVGMQNAFGRPPGRHDIYMEKKAAQIASNSKRVFSFELNEGGVRYPINDPQVQSVQPSSPYIIREDLIKFIFQGASVVELGVSEGNFSKKILDLSECKTVVSIDPWIGKDQEYQKAKRILNVYGKRSQIIRDKAEFAIKYFKDLSLDFVYVDTGDYNDLLLNQWWSKIRHGGIISGNNYNDKTNRLVYISVNKFASSLGVPVHIVPNNLKDRDARDKNTPYSVHPNWWIEKPLVPETAVEEDNGSHSIEDNVDPETDPYIKLWLSQHYIKTKEDLAYRIDAMLFIPNGHVPQTMLDIGCGLAYEAEYFQRKYGTRLWLLEGDRLQNTASQTRTDYYGTTESYMFFNDIQKLINCYQVRDLQYTLLSQNCDESKLPCFDLITSIDACGMHFPVSTYYRFFKKHTNPNSKVILELNNHRSLEHKKFKLLFHRVIDVLPNSKIVSAHFP</sequence>
<dbReference type="EMBL" id="KY322437">
    <property type="protein sequence ID" value="AUF82372.1"/>
    <property type="molecule type" value="Genomic_DNA"/>
</dbReference>
<gene>
    <name evidence="1" type="ORF">TetV_280</name>
</gene>
<dbReference type="Proteomes" id="UP000244773">
    <property type="component" value="Segment"/>
</dbReference>
<name>A0A2P0VN78_9VIRU</name>
<evidence type="ECO:0000313" key="2">
    <source>
        <dbReference type="Proteomes" id="UP000244773"/>
    </source>
</evidence>
<keyword evidence="1" id="KW-0489">Methyltransferase</keyword>